<feature type="compositionally biased region" description="Basic and acidic residues" evidence="1">
    <location>
        <begin position="60"/>
        <end position="74"/>
    </location>
</feature>
<gene>
    <name evidence="2" type="ORF">Srubr_81000</name>
</gene>
<dbReference type="EMBL" id="BNEA01000018">
    <property type="protein sequence ID" value="GHI58254.1"/>
    <property type="molecule type" value="Genomic_DNA"/>
</dbReference>
<evidence type="ECO:0000313" key="3">
    <source>
        <dbReference type="Proteomes" id="UP000646738"/>
    </source>
</evidence>
<protein>
    <submittedName>
        <fullName evidence="2">Uncharacterized protein</fullName>
    </submittedName>
</protein>
<dbReference type="Proteomes" id="UP000646738">
    <property type="component" value="Unassembled WGS sequence"/>
</dbReference>
<comment type="caution">
    <text evidence="2">The sequence shown here is derived from an EMBL/GenBank/DDBJ whole genome shotgun (WGS) entry which is preliminary data.</text>
</comment>
<reference evidence="3" key="1">
    <citation type="submission" date="2023-07" db="EMBL/GenBank/DDBJ databases">
        <title>Whole genome shotgun sequence of Streptomyces achromogenes subsp. rubradiris NBRC 14000.</title>
        <authorList>
            <person name="Komaki H."/>
            <person name="Tamura T."/>
        </authorList>
    </citation>
    <scope>NUCLEOTIDE SEQUENCE [LARGE SCALE GENOMIC DNA]</scope>
    <source>
        <strain evidence="3">NBRC 14000</strain>
    </source>
</reference>
<proteinExistence type="predicted"/>
<organism evidence="2 3">
    <name type="scientific">Streptomyces rubradiris</name>
    <name type="common">Streptomyces achromogenes subsp. rubradiris</name>
    <dbReference type="NCBI Taxonomy" id="285531"/>
    <lineage>
        <taxon>Bacteria</taxon>
        <taxon>Bacillati</taxon>
        <taxon>Actinomycetota</taxon>
        <taxon>Actinomycetes</taxon>
        <taxon>Kitasatosporales</taxon>
        <taxon>Streptomycetaceae</taxon>
        <taxon>Streptomyces</taxon>
    </lineage>
</organism>
<sequence length="109" mass="11611">MGAFLGARVRTRPLAIRVFPRPDSAGAASVYRPVGPPARTGGGSTVQSSTVEHGAPRPPVRPERRREGDVRGNRMDILGGAEGVSRGRRSTASLSRTRPRRARGKIALC</sequence>
<feature type="compositionally biased region" description="Basic residues" evidence="1">
    <location>
        <begin position="97"/>
        <end position="109"/>
    </location>
</feature>
<evidence type="ECO:0000313" key="2">
    <source>
        <dbReference type="EMBL" id="GHI58254.1"/>
    </source>
</evidence>
<name>A0ABQ3RQY8_STRRR</name>
<evidence type="ECO:0000256" key="1">
    <source>
        <dbReference type="SAM" id="MobiDB-lite"/>
    </source>
</evidence>
<feature type="region of interest" description="Disordered" evidence="1">
    <location>
        <begin position="25"/>
        <end position="109"/>
    </location>
</feature>
<accession>A0ABQ3RQY8</accession>
<keyword evidence="3" id="KW-1185">Reference proteome</keyword>